<keyword evidence="10" id="KW-1185">Reference proteome</keyword>
<evidence type="ECO:0000256" key="3">
    <source>
        <dbReference type="ARBA" id="ARBA00011738"/>
    </source>
</evidence>
<dbReference type="Pfam" id="PF00393">
    <property type="entry name" value="6PGD"/>
    <property type="match status" value="1"/>
</dbReference>
<keyword evidence="4 7" id="KW-0560">Oxidoreductase</keyword>
<evidence type="ECO:0000313" key="10">
    <source>
        <dbReference type="Proteomes" id="UP001300502"/>
    </source>
</evidence>
<evidence type="ECO:0000256" key="2">
    <source>
        <dbReference type="ARBA" id="ARBA00008419"/>
    </source>
</evidence>
<dbReference type="InterPro" id="IPR013328">
    <property type="entry name" value="6PGD_dom2"/>
</dbReference>
<dbReference type="Gene3D" id="3.40.50.720">
    <property type="entry name" value="NAD(P)-binding Rossmann-like Domain"/>
    <property type="match status" value="1"/>
</dbReference>
<evidence type="ECO:0000256" key="6">
    <source>
        <dbReference type="ARBA" id="ARBA00023126"/>
    </source>
</evidence>
<dbReference type="Pfam" id="PF03446">
    <property type="entry name" value="NAD_binding_2"/>
    <property type="match status" value="1"/>
</dbReference>
<keyword evidence="5 7" id="KW-0311">Gluconate utilization</keyword>
<dbReference type="InterPro" id="IPR006184">
    <property type="entry name" value="6PGdom_BS"/>
</dbReference>
<sequence length="581" mass="65016">MERDISIFSFSVEQEMVDVEKHVSFSSSRCFIQGTVFGTRFNSSSIVSKCTKSSFDGQVVVKNDRINRKVFFLRNSSKFSSPLAMTVEHQNAANTKSSVDVADIGLIGLAVMGQNLALNMAEKGFRVSVYNRTSSKTQDTLQRYQQEQSHFFGQLEGFYSIESFVRSLKRPRKVVIMVKAGSPVDSTITSLEKYLEPGDLIIDGGNEWYENTQRRSEALASKGILYMGMGVSGGEEGARHGPSLMPGGPLEAWNLMKDILSKIAAQVDDGPCVTYIGPGGSGNYVKMVHNGIEYADMQLIGEVYDILRNLSSNNTDNDKLYEIFERWNRGDLQSFLIEITSHILKVKDKDTLLIDKVLDQSGSKGTGMWTIQEAAKRGIPVSTISAALDARYLSSFKDLRVVLCNRLQGTGHTERNTVVSSYGWNDREFLASELEKALYAAKICCYAQGMALIQKASYDEEWKLDCGEIARIWKGGCIIRAKFLDRIKEAYKRQPNLRSLLEDEHFIADLNKCQLSLRRVVSGASLLGIPVPALASALSYYDSFRQEILSSSQLIQAQRDYFGAHTYKRLDKEGVFHSKWL</sequence>
<dbReference type="GO" id="GO:0019521">
    <property type="term" value="P:D-gluconate metabolic process"/>
    <property type="evidence" value="ECO:0007669"/>
    <property type="project" value="UniProtKB-KW"/>
</dbReference>
<dbReference type="EMBL" id="JANCYU010000025">
    <property type="protein sequence ID" value="KAK4524740.1"/>
    <property type="molecule type" value="Genomic_DNA"/>
</dbReference>
<dbReference type="GO" id="GO:0004616">
    <property type="term" value="F:phosphogluconate dehydrogenase (decarboxylating) activity"/>
    <property type="evidence" value="ECO:0007669"/>
    <property type="project" value="UniProtKB-EC"/>
</dbReference>
<comment type="pathway">
    <text evidence="1 7">Carbohydrate degradation; pentose phosphate pathway; D-ribulose 5-phosphate from D-glucose 6-phosphate (oxidative stage): step 3/3.</text>
</comment>
<dbReference type="PRINTS" id="PR00076">
    <property type="entry name" value="6PGDHDRGNASE"/>
</dbReference>
<keyword evidence="6 7" id="KW-0570">Pentose shunt</keyword>
<dbReference type="Gene3D" id="1.20.5.320">
    <property type="entry name" value="6-Phosphogluconate Dehydrogenase, domain 3"/>
    <property type="match status" value="1"/>
</dbReference>
<dbReference type="InterPro" id="IPR008927">
    <property type="entry name" value="6-PGluconate_DH-like_C_sf"/>
</dbReference>
<evidence type="ECO:0000256" key="1">
    <source>
        <dbReference type="ARBA" id="ARBA00004874"/>
    </source>
</evidence>
<dbReference type="InterPro" id="IPR006115">
    <property type="entry name" value="6PGDH_NADP-bd"/>
</dbReference>
<accession>A0AAV9IBC0</accession>
<dbReference type="GO" id="GO:0050661">
    <property type="term" value="F:NADP binding"/>
    <property type="evidence" value="ECO:0007669"/>
    <property type="project" value="InterPro"/>
</dbReference>
<name>A0AAV9IBC0_9RHOD</name>
<evidence type="ECO:0000256" key="5">
    <source>
        <dbReference type="ARBA" id="ARBA00023064"/>
    </source>
</evidence>
<evidence type="ECO:0000256" key="4">
    <source>
        <dbReference type="ARBA" id="ARBA00023002"/>
    </source>
</evidence>
<dbReference type="PROSITE" id="PS00461">
    <property type="entry name" value="6PGD"/>
    <property type="match status" value="1"/>
</dbReference>
<comment type="subunit">
    <text evidence="3">Homodimer.</text>
</comment>
<evidence type="ECO:0000256" key="7">
    <source>
        <dbReference type="RuleBase" id="RU000485"/>
    </source>
</evidence>
<dbReference type="Gene3D" id="1.10.1040.10">
    <property type="entry name" value="N-(1-d-carboxylethyl)-l-norvaline Dehydrogenase, domain 2"/>
    <property type="match status" value="1"/>
</dbReference>
<dbReference type="EC" id="1.1.1.44" evidence="7"/>
<evidence type="ECO:0000259" key="8">
    <source>
        <dbReference type="SMART" id="SM01350"/>
    </source>
</evidence>
<dbReference type="NCBIfam" id="TIGR00873">
    <property type="entry name" value="gnd"/>
    <property type="match status" value="1"/>
</dbReference>
<protein>
    <recommendedName>
        <fullName evidence="7">6-phosphogluconate dehydrogenase, decarboxylating</fullName>
        <ecNumber evidence="7">1.1.1.44</ecNumber>
    </recommendedName>
</protein>
<dbReference type="NCBIfam" id="NF006765">
    <property type="entry name" value="PRK09287.1"/>
    <property type="match status" value="1"/>
</dbReference>
<feature type="domain" description="6-phosphogluconate dehydrogenase C-terminal" evidence="8">
    <location>
        <begin position="282"/>
        <end position="581"/>
    </location>
</feature>
<comment type="similarity">
    <text evidence="2 7">Belongs to the 6-phosphogluconate dehydrogenase family.</text>
</comment>
<organism evidence="9 10">
    <name type="scientific">Galdieria yellowstonensis</name>
    <dbReference type="NCBI Taxonomy" id="3028027"/>
    <lineage>
        <taxon>Eukaryota</taxon>
        <taxon>Rhodophyta</taxon>
        <taxon>Bangiophyceae</taxon>
        <taxon>Galdieriales</taxon>
        <taxon>Galdieriaceae</taxon>
        <taxon>Galdieria</taxon>
    </lineage>
</organism>
<dbReference type="FunFam" id="1.10.1040.10:FF:000002">
    <property type="entry name" value="6-phosphogluconate dehydrogenase, decarboxylating"/>
    <property type="match status" value="1"/>
</dbReference>
<comment type="caution">
    <text evidence="9">The sequence shown here is derived from an EMBL/GenBank/DDBJ whole genome shotgun (WGS) entry which is preliminary data.</text>
</comment>
<dbReference type="GO" id="GO:0006098">
    <property type="term" value="P:pentose-phosphate shunt"/>
    <property type="evidence" value="ECO:0007669"/>
    <property type="project" value="UniProtKB-KW"/>
</dbReference>
<dbReference type="SMART" id="SM01350">
    <property type="entry name" value="6PGD"/>
    <property type="match status" value="1"/>
</dbReference>
<gene>
    <name evidence="9" type="ORF">GAYE_SCF05G2643</name>
</gene>
<reference evidence="9 10" key="1">
    <citation type="submission" date="2022-07" db="EMBL/GenBank/DDBJ databases">
        <title>Genome-wide signatures of adaptation to extreme environments.</title>
        <authorList>
            <person name="Cho C.H."/>
            <person name="Yoon H.S."/>
        </authorList>
    </citation>
    <scope>NUCLEOTIDE SEQUENCE [LARGE SCALE GENOMIC DNA]</scope>
    <source>
        <strain evidence="9 10">108.79 E11</strain>
    </source>
</reference>
<dbReference type="PANTHER" id="PTHR11811">
    <property type="entry name" value="6-PHOSPHOGLUCONATE DEHYDROGENASE"/>
    <property type="match status" value="1"/>
</dbReference>
<proteinExistence type="inferred from homology"/>
<dbReference type="InterPro" id="IPR006113">
    <property type="entry name" value="6PGDH_Gnd/GntZ"/>
</dbReference>
<keyword evidence="7" id="KW-0521">NADP</keyword>
<dbReference type="SUPFAM" id="SSF51735">
    <property type="entry name" value="NAD(P)-binding Rossmann-fold domains"/>
    <property type="match status" value="1"/>
</dbReference>
<dbReference type="AlphaFoldDB" id="A0AAV9IBC0"/>
<evidence type="ECO:0000313" key="9">
    <source>
        <dbReference type="EMBL" id="KAK4524740.1"/>
    </source>
</evidence>
<dbReference type="Proteomes" id="UP001300502">
    <property type="component" value="Unassembled WGS sequence"/>
</dbReference>
<dbReference type="InterPro" id="IPR036291">
    <property type="entry name" value="NAD(P)-bd_dom_sf"/>
</dbReference>
<dbReference type="InterPro" id="IPR006114">
    <property type="entry name" value="6PGDH_C"/>
</dbReference>
<comment type="catalytic activity">
    <reaction evidence="7">
        <text>6-phospho-D-gluconate + NADP(+) = D-ribulose 5-phosphate + CO2 + NADPH</text>
        <dbReference type="Rhea" id="RHEA:10116"/>
        <dbReference type="ChEBI" id="CHEBI:16526"/>
        <dbReference type="ChEBI" id="CHEBI:57783"/>
        <dbReference type="ChEBI" id="CHEBI:58121"/>
        <dbReference type="ChEBI" id="CHEBI:58349"/>
        <dbReference type="ChEBI" id="CHEBI:58759"/>
        <dbReference type="EC" id="1.1.1.44"/>
    </reaction>
</comment>
<dbReference type="SUPFAM" id="SSF48179">
    <property type="entry name" value="6-phosphogluconate dehydrogenase C-terminal domain-like"/>
    <property type="match status" value="1"/>
</dbReference>
<dbReference type="FunFam" id="3.40.50.720:FF:000007">
    <property type="entry name" value="6-phosphogluconate dehydrogenase, decarboxylating"/>
    <property type="match status" value="1"/>
</dbReference>
<dbReference type="InterPro" id="IPR006183">
    <property type="entry name" value="Pgluconate_DH"/>
</dbReference>